<dbReference type="EMBL" id="JAWDGP010007214">
    <property type="protein sequence ID" value="KAK3728000.1"/>
    <property type="molecule type" value="Genomic_DNA"/>
</dbReference>
<dbReference type="AlphaFoldDB" id="A0AAE0Y100"/>
<proteinExistence type="predicted"/>
<organism evidence="1 2">
    <name type="scientific">Elysia crispata</name>
    <name type="common">lettuce slug</name>
    <dbReference type="NCBI Taxonomy" id="231223"/>
    <lineage>
        <taxon>Eukaryota</taxon>
        <taxon>Metazoa</taxon>
        <taxon>Spiralia</taxon>
        <taxon>Lophotrochozoa</taxon>
        <taxon>Mollusca</taxon>
        <taxon>Gastropoda</taxon>
        <taxon>Heterobranchia</taxon>
        <taxon>Euthyneura</taxon>
        <taxon>Panpulmonata</taxon>
        <taxon>Sacoglossa</taxon>
        <taxon>Placobranchoidea</taxon>
        <taxon>Plakobranchidae</taxon>
        <taxon>Elysia</taxon>
    </lineage>
</organism>
<comment type="caution">
    <text evidence="1">The sequence shown here is derived from an EMBL/GenBank/DDBJ whole genome shotgun (WGS) entry which is preliminary data.</text>
</comment>
<gene>
    <name evidence="1" type="ORF">RRG08_008079</name>
</gene>
<protein>
    <submittedName>
        <fullName evidence="1">Uncharacterized protein</fullName>
    </submittedName>
</protein>
<accession>A0AAE0Y100</accession>
<sequence>MESGGNAALYSFHGRHKEYRVQQYGHHGRISCDTKRAVSRISWQNIMWYYTTCDRISCGTIRPVGRISCGTIRPVTEYRVVQYDQLAEYRVVLYEQLAEYRVVLYDQLAEYRVVLYDQLVEYRVVL</sequence>
<dbReference type="Proteomes" id="UP001283361">
    <property type="component" value="Unassembled WGS sequence"/>
</dbReference>
<keyword evidence="2" id="KW-1185">Reference proteome</keyword>
<name>A0AAE0Y100_9GAST</name>
<evidence type="ECO:0000313" key="2">
    <source>
        <dbReference type="Proteomes" id="UP001283361"/>
    </source>
</evidence>
<evidence type="ECO:0000313" key="1">
    <source>
        <dbReference type="EMBL" id="KAK3728000.1"/>
    </source>
</evidence>
<reference evidence="1" key="1">
    <citation type="journal article" date="2023" name="G3 (Bethesda)">
        <title>A reference genome for the long-term kleptoplast-retaining sea slug Elysia crispata morphotype clarki.</title>
        <authorList>
            <person name="Eastman K.E."/>
            <person name="Pendleton A.L."/>
            <person name="Shaikh M.A."/>
            <person name="Suttiyut T."/>
            <person name="Ogas R."/>
            <person name="Tomko P."/>
            <person name="Gavelis G."/>
            <person name="Widhalm J.R."/>
            <person name="Wisecaver J.H."/>
        </authorList>
    </citation>
    <scope>NUCLEOTIDE SEQUENCE</scope>
    <source>
        <strain evidence="1">ECLA1</strain>
    </source>
</reference>